<evidence type="ECO:0000256" key="5">
    <source>
        <dbReference type="PROSITE-ProRule" id="PRU00042"/>
    </source>
</evidence>
<dbReference type="FunFam" id="3.30.160.60:FF:002343">
    <property type="entry name" value="Zinc finger protein 33A"/>
    <property type="match status" value="1"/>
</dbReference>
<keyword evidence="4" id="KW-0862">Zinc</keyword>
<dbReference type="PROSITE" id="PS50157">
    <property type="entry name" value="ZINC_FINGER_C2H2_2"/>
    <property type="match status" value="5"/>
</dbReference>
<evidence type="ECO:0000259" key="7">
    <source>
        <dbReference type="PROSITE" id="PS50157"/>
    </source>
</evidence>
<dbReference type="InterPro" id="IPR013087">
    <property type="entry name" value="Znf_C2H2_type"/>
</dbReference>
<dbReference type="GO" id="GO:0008270">
    <property type="term" value="F:zinc ion binding"/>
    <property type="evidence" value="ECO:0007669"/>
    <property type="project" value="UniProtKB-KW"/>
</dbReference>
<evidence type="ECO:0000256" key="3">
    <source>
        <dbReference type="ARBA" id="ARBA00022771"/>
    </source>
</evidence>
<dbReference type="FunFam" id="3.30.160.60:FF:002534">
    <property type="entry name" value="Uncharacterized protein, isoform B"/>
    <property type="match status" value="1"/>
</dbReference>
<protein>
    <recommendedName>
        <fullName evidence="7">C2H2-type domain-containing protein</fullName>
    </recommendedName>
</protein>
<dbReference type="FunFam" id="3.30.160.60:FF:000446">
    <property type="entry name" value="Zinc finger protein"/>
    <property type="match status" value="1"/>
</dbReference>
<dbReference type="InterPro" id="IPR036236">
    <property type="entry name" value="Znf_C2H2_sf"/>
</dbReference>
<sequence>MAGVERLVPSSSKMFKLQQLKLFVSERLSAAAEEIFGAVERTLLGLENDAYASMEAVRDTELLTSAEALAAVPNTASQELNMSGKQTSRDAAQVLVKQIKPEFWDGTEYWPGPDNGTLLDLLNSDSVACLKSEQSTQTSSWFSQNNTIMEEGILFPHASTEQEKAEAADGYDRSEFCQPISFEAEAENDESATERNDISTHSALVSSKRKAKQRLNSKKGITFHCGTCGESFLRRSSMVIHAKSHGTSFPVLCPSNNAPSAQRSPGSLQAHKVDNLCHVCGKTFTTATHLKRHMLIHTGQRPHRCKECGKTFARGECLRIHMRIHTVERPYACEVCPKSFRQRSNLVTHMRMHTGEKPYHCSICSQPFTYKKDMNKHMQTHTVTT</sequence>
<feature type="domain" description="C2H2-type" evidence="7">
    <location>
        <begin position="275"/>
        <end position="302"/>
    </location>
</feature>
<dbReference type="EMBL" id="JAHHUM010002151">
    <property type="protein sequence ID" value="KAK5605828.1"/>
    <property type="molecule type" value="Genomic_DNA"/>
</dbReference>
<evidence type="ECO:0000313" key="9">
    <source>
        <dbReference type="Proteomes" id="UP001311232"/>
    </source>
</evidence>
<keyword evidence="1" id="KW-0479">Metal-binding</keyword>
<evidence type="ECO:0000256" key="1">
    <source>
        <dbReference type="ARBA" id="ARBA00022723"/>
    </source>
</evidence>
<keyword evidence="2" id="KW-0677">Repeat</keyword>
<organism evidence="8 9">
    <name type="scientific">Crenichthys baileyi</name>
    <name type="common">White River springfish</name>
    <dbReference type="NCBI Taxonomy" id="28760"/>
    <lineage>
        <taxon>Eukaryota</taxon>
        <taxon>Metazoa</taxon>
        <taxon>Chordata</taxon>
        <taxon>Craniata</taxon>
        <taxon>Vertebrata</taxon>
        <taxon>Euteleostomi</taxon>
        <taxon>Actinopterygii</taxon>
        <taxon>Neopterygii</taxon>
        <taxon>Teleostei</taxon>
        <taxon>Neoteleostei</taxon>
        <taxon>Acanthomorphata</taxon>
        <taxon>Ovalentaria</taxon>
        <taxon>Atherinomorphae</taxon>
        <taxon>Cyprinodontiformes</taxon>
        <taxon>Goodeidae</taxon>
        <taxon>Crenichthys</taxon>
    </lineage>
</organism>
<keyword evidence="3 5" id="KW-0863">Zinc-finger</keyword>
<feature type="domain" description="C2H2-type" evidence="7">
    <location>
        <begin position="223"/>
        <end position="250"/>
    </location>
</feature>
<dbReference type="PROSITE" id="PS00028">
    <property type="entry name" value="ZINC_FINGER_C2H2_1"/>
    <property type="match status" value="5"/>
</dbReference>
<proteinExistence type="predicted"/>
<keyword evidence="9" id="KW-1185">Reference proteome</keyword>
<evidence type="ECO:0000256" key="2">
    <source>
        <dbReference type="ARBA" id="ARBA00022737"/>
    </source>
</evidence>
<gene>
    <name evidence="8" type="ORF">CRENBAI_005258</name>
</gene>
<dbReference type="SUPFAM" id="SSF57667">
    <property type="entry name" value="beta-beta-alpha zinc fingers"/>
    <property type="match status" value="3"/>
</dbReference>
<comment type="caution">
    <text evidence="8">The sequence shown here is derived from an EMBL/GenBank/DDBJ whole genome shotgun (WGS) entry which is preliminary data.</text>
</comment>
<evidence type="ECO:0000256" key="4">
    <source>
        <dbReference type="ARBA" id="ARBA00022833"/>
    </source>
</evidence>
<evidence type="ECO:0000313" key="8">
    <source>
        <dbReference type="EMBL" id="KAK5605828.1"/>
    </source>
</evidence>
<dbReference type="Proteomes" id="UP001311232">
    <property type="component" value="Unassembled WGS sequence"/>
</dbReference>
<dbReference type="PANTHER" id="PTHR23226">
    <property type="entry name" value="ZINC FINGER AND SCAN DOMAIN-CONTAINING"/>
    <property type="match status" value="1"/>
</dbReference>
<name>A0AAV9R7P5_9TELE</name>
<feature type="region of interest" description="Disordered" evidence="6">
    <location>
        <begin position="186"/>
        <end position="211"/>
    </location>
</feature>
<dbReference type="SMART" id="SM00355">
    <property type="entry name" value="ZnF_C2H2"/>
    <property type="match status" value="5"/>
</dbReference>
<dbReference type="FunFam" id="3.30.160.60:FF:000624">
    <property type="entry name" value="zinc finger protein 697"/>
    <property type="match status" value="1"/>
</dbReference>
<dbReference type="AlphaFoldDB" id="A0AAV9R7P5"/>
<dbReference type="Pfam" id="PF13894">
    <property type="entry name" value="zf-C2H2_4"/>
    <property type="match status" value="1"/>
</dbReference>
<feature type="domain" description="C2H2-type" evidence="7">
    <location>
        <begin position="331"/>
        <end position="358"/>
    </location>
</feature>
<dbReference type="Pfam" id="PF00096">
    <property type="entry name" value="zf-C2H2"/>
    <property type="match status" value="3"/>
</dbReference>
<accession>A0AAV9R7P5</accession>
<feature type="domain" description="C2H2-type" evidence="7">
    <location>
        <begin position="303"/>
        <end position="330"/>
    </location>
</feature>
<feature type="domain" description="C2H2-type" evidence="7">
    <location>
        <begin position="359"/>
        <end position="385"/>
    </location>
</feature>
<dbReference type="Gene3D" id="3.30.160.60">
    <property type="entry name" value="Classic Zinc Finger"/>
    <property type="match status" value="4"/>
</dbReference>
<reference evidence="8 9" key="1">
    <citation type="submission" date="2021-06" db="EMBL/GenBank/DDBJ databases">
        <authorList>
            <person name="Palmer J.M."/>
        </authorList>
    </citation>
    <scope>NUCLEOTIDE SEQUENCE [LARGE SCALE GENOMIC DNA]</scope>
    <source>
        <strain evidence="8 9">MEX-2019</strain>
        <tissue evidence="8">Muscle</tissue>
    </source>
</reference>
<evidence type="ECO:0000256" key="6">
    <source>
        <dbReference type="SAM" id="MobiDB-lite"/>
    </source>
</evidence>